<name>A0ABM6LDF7_9BACI</name>
<protein>
    <submittedName>
        <fullName evidence="1">Uncharacterized protein</fullName>
    </submittedName>
</protein>
<accession>A0ABM6LDF7</accession>
<dbReference type="Proteomes" id="UP000196877">
    <property type="component" value="Chromosome"/>
</dbReference>
<gene>
    <name evidence="1" type="ORF">S101395_00765</name>
</gene>
<evidence type="ECO:0000313" key="2">
    <source>
        <dbReference type="Proteomes" id="UP000196877"/>
    </source>
</evidence>
<proteinExistence type="predicted"/>
<dbReference type="RefSeq" id="WP_016886534.1">
    <property type="nucleotide sequence ID" value="NZ_CABJEH010000002.1"/>
</dbReference>
<evidence type="ECO:0000313" key="1">
    <source>
        <dbReference type="EMBL" id="ASB87319.1"/>
    </source>
</evidence>
<sequence length="105" mass="12011">MSETGEELHNHPDAFDYLTPGEQKHLTSWIETNLKPTKTFNDRRTSYGLKHLFEDTGGFYIGNGAFKGAMIKCGFKAKDESALNWVFNVSERSVNQTRIRANRLK</sequence>
<dbReference type="EMBL" id="CP021920">
    <property type="protein sequence ID" value="ASB87319.1"/>
    <property type="molecule type" value="Genomic_DNA"/>
</dbReference>
<reference evidence="1 2" key="1">
    <citation type="submission" date="2017-06" db="EMBL/GenBank/DDBJ databases">
        <title>Genome sequence of Bacillus sonorensis strain SRCM101395.</title>
        <authorList>
            <person name="Cho S.H."/>
        </authorList>
    </citation>
    <scope>NUCLEOTIDE SEQUENCE [LARGE SCALE GENOMIC DNA]</scope>
    <source>
        <strain evidence="1 2">SRCM101395</strain>
    </source>
</reference>
<dbReference type="GeneID" id="92855175"/>
<keyword evidence="2" id="KW-1185">Reference proteome</keyword>
<organism evidence="1 2">
    <name type="scientific">Bacillus sonorensis</name>
    <dbReference type="NCBI Taxonomy" id="119858"/>
    <lineage>
        <taxon>Bacteria</taxon>
        <taxon>Bacillati</taxon>
        <taxon>Bacillota</taxon>
        <taxon>Bacilli</taxon>
        <taxon>Bacillales</taxon>
        <taxon>Bacillaceae</taxon>
        <taxon>Bacillus</taxon>
    </lineage>
</organism>